<name>A0ABD1F9Y9_HYPHA</name>
<reference evidence="1 2" key="1">
    <citation type="submission" date="2024-05" db="EMBL/GenBank/DDBJ databases">
        <title>Genetic variation in Jamaican populations of the coffee berry borer (Hypothenemus hampei).</title>
        <authorList>
            <person name="Errbii M."/>
            <person name="Myrie A."/>
        </authorList>
    </citation>
    <scope>NUCLEOTIDE SEQUENCE [LARGE SCALE GENOMIC DNA]</scope>
    <source>
        <strain evidence="1">JA-Hopewell-2020-01-JO</strain>
        <tissue evidence="1">Whole body</tissue>
    </source>
</reference>
<dbReference type="EMBL" id="JBDJPC010000001">
    <property type="protein sequence ID" value="KAL1516090.1"/>
    <property type="molecule type" value="Genomic_DNA"/>
</dbReference>
<dbReference type="Proteomes" id="UP001566132">
    <property type="component" value="Unassembled WGS sequence"/>
</dbReference>
<gene>
    <name evidence="1" type="ORF">ABEB36_000014</name>
</gene>
<protein>
    <recommendedName>
        <fullName evidence="3">LAGLIDADG homing endonuclease</fullName>
    </recommendedName>
</protein>
<evidence type="ECO:0008006" key="3">
    <source>
        <dbReference type="Google" id="ProtNLM"/>
    </source>
</evidence>
<evidence type="ECO:0000313" key="1">
    <source>
        <dbReference type="EMBL" id="KAL1516090.1"/>
    </source>
</evidence>
<organism evidence="1 2">
    <name type="scientific">Hypothenemus hampei</name>
    <name type="common">Coffee berry borer</name>
    <dbReference type="NCBI Taxonomy" id="57062"/>
    <lineage>
        <taxon>Eukaryota</taxon>
        <taxon>Metazoa</taxon>
        <taxon>Ecdysozoa</taxon>
        <taxon>Arthropoda</taxon>
        <taxon>Hexapoda</taxon>
        <taxon>Insecta</taxon>
        <taxon>Pterygota</taxon>
        <taxon>Neoptera</taxon>
        <taxon>Endopterygota</taxon>
        <taxon>Coleoptera</taxon>
        <taxon>Polyphaga</taxon>
        <taxon>Cucujiformia</taxon>
        <taxon>Curculionidae</taxon>
        <taxon>Scolytinae</taxon>
        <taxon>Hypothenemus</taxon>
    </lineage>
</organism>
<proteinExistence type="predicted"/>
<sequence>MESFREELLKWLPENYECLILSVTPEKSGFSALIRINISSKSAALEWVQQFCENSFVTFKTARTFPDNTQKLIFKKEYRCLHNTRSSQNVKTPHRKHTGCNA</sequence>
<comment type="caution">
    <text evidence="1">The sequence shown here is derived from an EMBL/GenBank/DDBJ whole genome shotgun (WGS) entry which is preliminary data.</text>
</comment>
<evidence type="ECO:0000313" key="2">
    <source>
        <dbReference type="Proteomes" id="UP001566132"/>
    </source>
</evidence>
<dbReference type="AlphaFoldDB" id="A0ABD1F9Y9"/>
<accession>A0ABD1F9Y9</accession>
<dbReference type="PANTHER" id="PTHR35385:SF2">
    <property type="entry name" value="PROTEIN B, PUTATIVE-RELATED"/>
    <property type="match status" value="1"/>
</dbReference>
<dbReference type="PANTHER" id="PTHR35385">
    <property type="entry name" value="PROTEIN B, PUTATIVE-RELATED-RELATED"/>
    <property type="match status" value="1"/>
</dbReference>
<keyword evidence="2" id="KW-1185">Reference proteome</keyword>